<dbReference type="Pfam" id="PF21526">
    <property type="entry name" value="PGRS"/>
    <property type="match status" value="1"/>
</dbReference>
<dbReference type="PROSITE" id="PS51318">
    <property type="entry name" value="TAT"/>
    <property type="match status" value="1"/>
</dbReference>
<proteinExistence type="predicted"/>
<sequence length="196" mass="18376">MGRNPQAGRRRRVVGAGAAVGAFLTFGLGPVTATPAAHADETGLEWLTDIFGSWSGDALSGAASSSLFGEDIYLSLHDQMQAWITSPLGSMIDNSINTMAGQTLIGNGADGTLAHPDGWAGGAWFGDGGSGFDQTTAGDVGGTGGAAGMFGNGGDGGSGGAGAAGGAGGTGGTIAGNGGDGGAGGTGVAGVVGGNG</sequence>
<evidence type="ECO:0000256" key="1">
    <source>
        <dbReference type="SAM" id="SignalP"/>
    </source>
</evidence>
<comment type="caution">
    <text evidence="2">The sequence shown here is derived from an EMBL/GenBank/DDBJ whole genome shotgun (WGS) entry which is preliminary data.</text>
</comment>
<feature type="non-terminal residue" evidence="2">
    <location>
        <position position="196"/>
    </location>
</feature>
<evidence type="ECO:0008006" key="4">
    <source>
        <dbReference type="Google" id="ProtNLM"/>
    </source>
</evidence>
<dbReference type="Proteomes" id="UP001519535">
    <property type="component" value="Unassembled WGS sequence"/>
</dbReference>
<keyword evidence="1" id="KW-0732">Signal</keyword>
<evidence type="ECO:0000313" key="2">
    <source>
        <dbReference type="EMBL" id="MBS9535344.1"/>
    </source>
</evidence>
<organism evidence="2 3">
    <name type="scientific">Mycolicibacter acidiphilus</name>
    <dbReference type="NCBI Taxonomy" id="2835306"/>
    <lineage>
        <taxon>Bacteria</taxon>
        <taxon>Bacillati</taxon>
        <taxon>Actinomycetota</taxon>
        <taxon>Actinomycetes</taxon>
        <taxon>Mycobacteriales</taxon>
        <taxon>Mycobacteriaceae</taxon>
        <taxon>Mycolicibacter</taxon>
    </lineage>
</organism>
<accession>A0ABS5RP45</accession>
<evidence type="ECO:0000313" key="3">
    <source>
        <dbReference type="Proteomes" id="UP001519535"/>
    </source>
</evidence>
<dbReference type="RefSeq" id="WP_372451410.1">
    <property type="nucleotide sequence ID" value="NZ_JAHCLR010000042.1"/>
</dbReference>
<name>A0ABS5RP45_9MYCO</name>
<keyword evidence="3" id="KW-1185">Reference proteome</keyword>
<feature type="chain" id="PRO_5045914220" description="PE-PGRS family protein" evidence="1">
    <location>
        <begin position="34"/>
        <end position="196"/>
    </location>
</feature>
<dbReference type="EMBL" id="JAHCLR010000042">
    <property type="protein sequence ID" value="MBS9535344.1"/>
    <property type="molecule type" value="Genomic_DNA"/>
</dbReference>
<gene>
    <name evidence="2" type="ORF">KIH27_17295</name>
</gene>
<reference evidence="2 3" key="1">
    <citation type="submission" date="2021-05" db="EMBL/GenBank/DDBJ databases">
        <title>Mycobacterium acidophilum sp. nov., an extremely acid-tolerant member of the genus Mycobacterium.</title>
        <authorList>
            <person name="Xia J."/>
        </authorList>
    </citation>
    <scope>NUCLEOTIDE SEQUENCE [LARGE SCALE GENOMIC DNA]</scope>
    <source>
        <strain evidence="2 3">M1</strain>
    </source>
</reference>
<feature type="signal peptide" evidence="1">
    <location>
        <begin position="1"/>
        <end position="33"/>
    </location>
</feature>
<protein>
    <recommendedName>
        <fullName evidence="4">PE-PGRS family protein</fullName>
    </recommendedName>
</protein>
<dbReference type="InterPro" id="IPR048996">
    <property type="entry name" value="PGRS_rpt"/>
</dbReference>
<dbReference type="InterPro" id="IPR006311">
    <property type="entry name" value="TAT_signal"/>
</dbReference>